<dbReference type="PANTHER" id="PTHR43215:SF14">
    <property type="entry name" value="RADIAL SPOKE HEAD 1 HOMOLOG"/>
    <property type="match status" value="1"/>
</dbReference>
<evidence type="ECO:0000256" key="1">
    <source>
        <dbReference type="ARBA" id="ARBA00022737"/>
    </source>
</evidence>
<feature type="signal peptide" evidence="3">
    <location>
        <begin position="1"/>
        <end position="21"/>
    </location>
</feature>
<dbReference type="SMART" id="SM00698">
    <property type="entry name" value="MORN"/>
    <property type="match status" value="3"/>
</dbReference>
<evidence type="ECO:0000313" key="4">
    <source>
        <dbReference type="EMBL" id="TGL55051.1"/>
    </source>
</evidence>
<feature type="region of interest" description="Disordered" evidence="2">
    <location>
        <begin position="25"/>
        <end position="52"/>
    </location>
</feature>
<keyword evidence="1" id="KW-0677">Repeat</keyword>
<name>A0A4R9JSJ8_9LEPT</name>
<protein>
    <recommendedName>
        <fullName evidence="6">Membrane-binding protein</fullName>
    </recommendedName>
</protein>
<proteinExistence type="predicted"/>
<comment type="caution">
    <text evidence="4">The sequence shown here is derived from an EMBL/GenBank/DDBJ whole genome shotgun (WGS) entry which is preliminary data.</text>
</comment>
<dbReference type="OrthoDB" id="7159040at2"/>
<dbReference type="SUPFAM" id="SSF82185">
    <property type="entry name" value="Histone H3 K4-specific methyltransferase SET7/9 N-terminal domain"/>
    <property type="match status" value="1"/>
</dbReference>
<reference evidence="4" key="1">
    <citation type="journal article" date="2019" name="PLoS Negl. Trop. Dis.">
        <title>Revisiting the worldwide diversity of Leptospira species in the environment.</title>
        <authorList>
            <person name="Vincent A.T."/>
            <person name="Schiettekatte O."/>
            <person name="Bourhy P."/>
            <person name="Veyrier F.J."/>
            <person name="Picardeau M."/>
        </authorList>
    </citation>
    <scope>NUCLEOTIDE SEQUENCE [LARGE SCALE GENOMIC DNA]</scope>
    <source>
        <strain evidence="4">201702454</strain>
    </source>
</reference>
<keyword evidence="5" id="KW-1185">Reference proteome</keyword>
<dbReference type="InterPro" id="IPR003409">
    <property type="entry name" value="MORN"/>
</dbReference>
<feature type="compositionally biased region" description="Basic and acidic residues" evidence="2">
    <location>
        <begin position="25"/>
        <end position="39"/>
    </location>
</feature>
<dbReference type="AlphaFoldDB" id="A0A4R9JSJ8"/>
<dbReference type="Pfam" id="PF02493">
    <property type="entry name" value="MORN"/>
    <property type="match status" value="4"/>
</dbReference>
<dbReference type="PANTHER" id="PTHR43215">
    <property type="entry name" value="RADIAL SPOKE HEAD 1 HOMOLOG"/>
    <property type="match status" value="1"/>
</dbReference>
<organism evidence="4 5">
    <name type="scientific">Leptospira kemamanensis</name>
    <dbReference type="NCBI Taxonomy" id="2484942"/>
    <lineage>
        <taxon>Bacteria</taxon>
        <taxon>Pseudomonadati</taxon>
        <taxon>Spirochaetota</taxon>
        <taxon>Spirochaetia</taxon>
        <taxon>Leptospirales</taxon>
        <taxon>Leptospiraceae</taxon>
        <taxon>Leptospira</taxon>
    </lineage>
</organism>
<evidence type="ECO:0000256" key="3">
    <source>
        <dbReference type="SAM" id="SignalP"/>
    </source>
</evidence>
<evidence type="ECO:0008006" key="6">
    <source>
        <dbReference type="Google" id="ProtNLM"/>
    </source>
</evidence>
<evidence type="ECO:0000256" key="2">
    <source>
        <dbReference type="SAM" id="MobiDB-lite"/>
    </source>
</evidence>
<accession>A0A4R9JSJ8</accession>
<sequence>MKFYRQTILLGIVFVFLFVNCASNDTKESTDGKDQDSKSNSRSANLEDPEKGGKKFGCIEGNCVNGVGKYVYDNGDVYTGSFKNDVRDGSGNFLYADGEKFNGTYVEDKKQGPGEYSFKNGDKYVGEFQNGQINGKGTYTFKDGKSVSGDFSSDGQEGIGVLLEEGKSRNCKISGRKLLCE</sequence>
<keyword evidence="3" id="KW-0732">Signal</keyword>
<dbReference type="RefSeq" id="WP_135618210.1">
    <property type="nucleotide sequence ID" value="NZ_RQGG01000013.1"/>
</dbReference>
<evidence type="ECO:0000313" key="5">
    <source>
        <dbReference type="Proteomes" id="UP000297609"/>
    </source>
</evidence>
<dbReference type="Proteomes" id="UP000297609">
    <property type="component" value="Unassembled WGS sequence"/>
</dbReference>
<feature type="chain" id="PRO_5020747317" description="Membrane-binding protein" evidence="3">
    <location>
        <begin position="22"/>
        <end position="181"/>
    </location>
</feature>
<dbReference type="EMBL" id="RQGG01000013">
    <property type="protein sequence ID" value="TGL55051.1"/>
    <property type="molecule type" value="Genomic_DNA"/>
</dbReference>
<dbReference type="Gene3D" id="2.20.110.10">
    <property type="entry name" value="Histone H3 K4-specific methyltransferase SET7/9 N-terminal domain"/>
    <property type="match status" value="2"/>
</dbReference>
<gene>
    <name evidence="4" type="ORF">EHQ59_05435</name>
</gene>